<dbReference type="EMBL" id="JNBS01000526">
    <property type="protein sequence ID" value="OQS04938.1"/>
    <property type="molecule type" value="Genomic_DNA"/>
</dbReference>
<protein>
    <recommendedName>
        <fullName evidence="1">PX domain-containing protein</fullName>
    </recommendedName>
</protein>
<evidence type="ECO:0000313" key="2">
    <source>
        <dbReference type="EMBL" id="OQS04938.1"/>
    </source>
</evidence>
<dbReference type="OrthoDB" id="162303at2759"/>
<evidence type="ECO:0000313" key="3">
    <source>
        <dbReference type="Proteomes" id="UP000243217"/>
    </source>
</evidence>
<dbReference type="PROSITE" id="PS50195">
    <property type="entry name" value="PX"/>
    <property type="match status" value="1"/>
</dbReference>
<proteinExistence type="predicted"/>
<reference evidence="2 3" key="1">
    <citation type="journal article" date="2014" name="Genome Biol. Evol.">
        <title>The secreted proteins of Achlya hypogyna and Thraustotheca clavata identify the ancestral oomycete secretome and reveal gene acquisitions by horizontal gene transfer.</title>
        <authorList>
            <person name="Misner I."/>
            <person name="Blouin N."/>
            <person name="Leonard G."/>
            <person name="Richards T.A."/>
            <person name="Lane C.E."/>
        </authorList>
    </citation>
    <scope>NUCLEOTIDE SEQUENCE [LARGE SCALE GENOMIC DNA]</scope>
    <source>
        <strain evidence="2 3">ATCC 34112</strain>
    </source>
</reference>
<sequence>MTAYSQAASVLTSMQFNQADSCLLRDIHAEVIRVDNENVKSPGYVISISLPGRSTSTHYVSRTYSEWRQLYKTLLKYTNSMANESCDCVMGSCPFWTLFVLLNQFQFPKKTFFHRHSQRVLDERKRELSDFLSVVLTKLHVYRQQFFDRMENSNSSSYEHALPNWQLAKCKVLDAIEAFLGLDANIIGQLRTVGASKRLSMNLRGWQSDRKNLYFHPTAIVA</sequence>
<dbReference type="SUPFAM" id="SSF64268">
    <property type="entry name" value="PX domain"/>
    <property type="match status" value="1"/>
</dbReference>
<dbReference type="CDD" id="cd06093">
    <property type="entry name" value="PX_domain"/>
    <property type="match status" value="1"/>
</dbReference>
<accession>A0A1W0A3Y2</accession>
<dbReference type="AlphaFoldDB" id="A0A1W0A3Y2"/>
<feature type="domain" description="PX" evidence="1">
    <location>
        <begin position="1"/>
        <end position="158"/>
    </location>
</feature>
<dbReference type="InterPro" id="IPR001683">
    <property type="entry name" value="PX_dom"/>
</dbReference>
<organism evidence="2 3">
    <name type="scientific">Thraustotheca clavata</name>
    <dbReference type="NCBI Taxonomy" id="74557"/>
    <lineage>
        <taxon>Eukaryota</taxon>
        <taxon>Sar</taxon>
        <taxon>Stramenopiles</taxon>
        <taxon>Oomycota</taxon>
        <taxon>Saprolegniomycetes</taxon>
        <taxon>Saprolegniales</taxon>
        <taxon>Achlyaceae</taxon>
        <taxon>Thraustotheca</taxon>
    </lineage>
</organism>
<name>A0A1W0A3Y2_9STRA</name>
<dbReference type="Gene3D" id="3.30.1520.10">
    <property type="entry name" value="Phox-like domain"/>
    <property type="match status" value="1"/>
</dbReference>
<comment type="caution">
    <text evidence="2">The sequence shown here is derived from an EMBL/GenBank/DDBJ whole genome shotgun (WGS) entry which is preliminary data.</text>
</comment>
<evidence type="ECO:0000259" key="1">
    <source>
        <dbReference type="PROSITE" id="PS50195"/>
    </source>
</evidence>
<keyword evidence="3" id="KW-1185">Reference proteome</keyword>
<dbReference type="InterPro" id="IPR036871">
    <property type="entry name" value="PX_dom_sf"/>
</dbReference>
<dbReference type="GO" id="GO:0035091">
    <property type="term" value="F:phosphatidylinositol binding"/>
    <property type="evidence" value="ECO:0007669"/>
    <property type="project" value="InterPro"/>
</dbReference>
<gene>
    <name evidence="2" type="ORF">THRCLA_02872</name>
</gene>
<dbReference type="Pfam" id="PF00787">
    <property type="entry name" value="PX"/>
    <property type="match status" value="1"/>
</dbReference>
<dbReference type="Proteomes" id="UP000243217">
    <property type="component" value="Unassembled WGS sequence"/>
</dbReference>